<dbReference type="NCBIfam" id="NF000642">
    <property type="entry name" value="PRK00024.1"/>
    <property type="match status" value="1"/>
</dbReference>
<keyword evidence="2" id="KW-0479">Metal-binding</keyword>
<gene>
    <name evidence="8" type="ORF">SAMN04487893_10248</name>
</gene>
<evidence type="ECO:0000256" key="1">
    <source>
        <dbReference type="ARBA" id="ARBA00022670"/>
    </source>
</evidence>
<protein>
    <submittedName>
        <fullName evidence="8">DNA repair protein RadC</fullName>
    </submittedName>
</protein>
<dbReference type="PANTHER" id="PTHR30471:SF3">
    <property type="entry name" value="UPF0758 PROTEIN YEES-RELATED"/>
    <property type="match status" value="1"/>
</dbReference>
<dbReference type="InterPro" id="IPR010994">
    <property type="entry name" value="RuvA_2-like"/>
</dbReference>
<evidence type="ECO:0000313" key="8">
    <source>
        <dbReference type="EMBL" id="SFI92348.1"/>
    </source>
</evidence>
<proteinExistence type="inferred from homology"/>
<evidence type="ECO:0000259" key="7">
    <source>
        <dbReference type="PROSITE" id="PS50249"/>
    </source>
</evidence>
<dbReference type="GO" id="GO:0008237">
    <property type="term" value="F:metallopeptidase activity"/>
    <property type="evidence" value="ECO:0007669"/>
    <property type="project" value="UniProtKB-KW"/>
</dbReference>
<dbReference type="GO" id="GO:0046872">
    <property type="term" value="F:metal ion binding"/>
    <property type="evidence" value="ECO:0007669"/>
    <property type="project" value="UniProtKB-KW"/>
</dbReference>
<dbReference type="PROSITE" id="PS01302">
    <property type="entry name" value="UPF0758"/>
    <property type="match status" value="1"/>
</dbReference>
<organism evidence="8 9">
    <name type="scientific">Myroides guanonis</name>
    <dbReference type="NCBI Taxonomy" id="1150112"/>
    <lineage>
        <taxon>Bacteria</taxon>
        <taxon>Pseudomonadati</taxon>
        <taxon>Bacteroidota</taxon>
        <taxon>Flavobacteriia</taxon>
        <taxon>Flavobacteriales</taxon>
        <taxon>Flavobacteriaceae</taxon>
        <taxon>Myroides</taxon>
    </lineage>
</organism>
<reference evidence="9" key="1">
    <citation type="submission" date="2016-10" db="EMBL/GenBank/DDBJ databases">
        <authorList>
            <person name="Varghese N."/>
            <person name="Submissions S."/>
        </authorList>
    </citation>
    <scope>NUCLEOTIDE SEQUENCE [LARGE SCALE GENOMIC DNA]</scope>
    <source>
        <strain evidence="9">DSM 26542</strain>
    </source>
</reference>
<dbReference type="CDD" id="cd08071">
    <property type="entry name" value="MPN_DUF2466"/>
    <property type="match status" value="1"/>
</dbReference>
<dbReference type="InterPro" id="IPR020891">
    <property type="entry name" value="UPF0758_CS"/>
</dbReference>
<keyword evidence="4" id="KW-0862">Zinc</keyword>
<evidence type="ECO:0000256" key="3">
    <source>
        <dbReference type="ARBA" id="ARBA00022801"/>
    </source>
</evidence>
<evidence type="ECO:0000256" key="6">
    <source>
        <dbReference type="RuleBase" id="RU003797"/>
    </source>
</evidence>
<dbReference type="AlphaFoldDB" id="A0A1I3M5W8"/>
<evidence type="ECO:0000313" key="9">
    <source>
        <dbReference type="Proteomes" id="UP000243887"/>
    </source>
</evidence>
<dbReference type="Pfam" id="PF04002">
    <property type="entry name" value="RadC"/>
    <property type="match status" value="1"/>
</dbReference>
<accession>A0A1I3M5W8</accession>
<name>A0A1I3M5W8_9FLAO</name>
<feature type="domain" description="MPN" evidence="7">
    <location>
        <begin position="108"/>
        <end position="230"/>
    </location>
</feature>
<dbReference type="PROSITE" id="PS50249">
    <property type="entry name" value="MPN"/>
    <property type="match status" value="1"/>
</dbReference>
<dbReference type="InterPro" id="IPR046778">
    <property type="entry name" value="UPF0758_N"/>
</dbReference>
<dbReference type="SUPFAM" id="SSF47781">
    <property type="entry name" value="RuvA domain 2-like"/>
    <property type="match status" value="1"/>
</dbReference>
<evidence type="ECO:0000256" key="5">
    <source>
        <dbReference type="ARBA" id="ARBA00023049"/>
    </source>
</evidence>
<comment type="similarity">
    <text evidence="6">Belongs to the UPF0758 family.</text>
</comment>
<dbReference type="InterPro" id="IPR037518">
    <property type="entry name" value="MPN"/>
</dbReference>
<evidence type="ECO:0000256" key="4">
    <source>
        <dbReference type="ARBA" id="ARBA00022833"/>
    </source>
</evidence>
<evidence type="ECO:0000256" key="2">
    <source>
        <dbReference type="ARBA" id="ARBA00022723"/>
    </source>
</evidence>
<dbReference type="Gene3D" id="3.40.140.10">
    <property type="entry name" value="Cytidine Deaminase, domain 2"/>
    <property type="match status" value="1"/>
</dbReference>
<dbReference type="STRING" id="1150112.SAMN04487893_10248"/>
<dbReference type="GO" id="GO:0006508">
    <property type="term" value="P:proteolysis"/>
    <property type="evidence" value="ECO:0007669"/>
    <property type="project" value="UniProtKB-KW"/>
</dbReference>
<dbReference type="InterPro" id="IPR025657">
    <property type="entry name" value="RadC_JAB"/>
</dbReference>
<keyword evidence="3" id="KW-0378">Hydrolase</keyword>
<dbReference type="RefSeq" id="WP_090677832.1">
    <property type="nucleotide sequence ID" value="NZ_FORU01000002.1"/>
</dbReference>
<dbReference type="NCBIfam" id="TIGR00608">
    <property type="entry name" value="radc"/>
    <property type="match status" value="1"/>
</dbReference>
<dbReference type="Proteomes" id="UP000243887">
    <property type="component" value="Unassembled WGS sequence"/>
</dbReference>
<keyword evidence="9" id="KW-1185">Reference proteome</keyword>
<dbReference type="Pfam" id="PF20582">
    <property type="entry name" value="UPF0758_N"/>
    <property type="match status" value="1"/>
</dbReference>
<dbReference type="EMBL" id="FORU01000002">
    <property type="protein sequence ID" value="SFI92348.1"/>
    <property type="molecule type" value="Genomic_DNA"/>
</dbReference>
<dbReference type="InterPro" id="IPR001405">
    <property type="entry name" value="UPF0758"/>
</dbReference>
<dbReference type="OrthoDB" id="9804482at2"/>
<dbReference type="PANTHER" id="PTHR30471">
    <property type="entry name" value="DNA REPAIR PROTEIN RADC"/>
    <property type="match status" value="1"/>
</dbReference>
<keyword evidence="1" id="KW-0645">Protease</keyword>
<keyword evidence="5" id="KW-0482">Metalloprotease</keyword>
<sequence length="230" mass="25479">MGLLKTSITQWADDDKPREKLILKGKASLSDAELLAILIGSGNRNETAVSLSQRILLQCQNNLGLLSKQSLQQLMTFNGIGEAKAVSIVAALELGRRRRMEEAILLPVIRSSQDVFDLMQPHIGDLGHEEFWVIFLNNSNKVVHKRRLSMGGITGTIVDIRILFKIALEYESVGIILCHNHPSGKLKASDEDKSLTKNVQSAAEILDINLLDHVIITDQGFLSFAEEELI</sequence>